<comment type="subcellular location">
    <subcellularLocation>
        <location evidence="1 4">Nucleus</location>
    </subcellularLocation>
</comment>
<dbReference type="GO" id="GO:0006357">
    <property type="term" value="P:regulation of transcription by RNA polymerase II"/>
    <property type="evidence" value="ECO:0007669"/>
    <property type="project" value="InterPro"/>
</dbReference>
<name>A0AAN8Z9H0_9MAGN</name>
<dbReference type="PANTHER" id="PTHR12465">
    <property type="entry name" value="UBIQUITIN SPECIFIC PROTEASE HOMOLOG 49"/>
    <property type="match status" value="1"/>
</dbReference>
<keyword evidence="3 4" id="KW-0539">Nucleus</keyword>
<comment type="similarity">
    <text evidence="2 4">Belongs to the Mediator complex subunit 20 family.</text>
</comment>
<gene>
    <name evidence="4" type="primary">MED20</name>
    <name evidence="5" type="ORF">RJ641_003517</name>
</gene>
<dbReference type="Pfam" id="PF08612">
    <property type="entry name" value="Med20"/>
    <property type="match status" value="1"/>
</dbReference>
<keyword evidence="4" id="KW-0804">Transcription</keyword>
<sequence>MHYKKFASRLLHRQPNAGASVNSQILREVSQCAENMNGVKEGRWKSTLTFYRPMIARYALTSELRRDFLGFSMHDQPNKYYFIIRAQRLVLEADLLIQTIMEKLQSYKMRVALNFEGIQYRLGDFQVRVGKVALINSESEGNCFG</sequence>
<comment type="caution">
    <text evidence="5">The sequence shown here is derived from an EMBL/GenBank/DDBJ whole genome shotgun (WGS) entry which is preliminary data.</text>
</comment>
<feature type="non-terminal residue" evidence="5">
    <location>
        <position position="145"/>
    </location>
</feature>
<keyword evidence="4" id="KW-0010">Activator</keyword>
<dbReference type="GO" id="GO:0016592">
    <property type="term" value="C:mediator complex"/>
    <property type="evidence" value="ECO:0007669"/>
    <property type="project" value="InterPro"/>
</dbReference>
<reference evidence="5 6" key="1">
    <citation type="submission" date="2023-12" db="EMBL/GenBank/DDBJ databases">
        <title>A high-quality genome assembly for Dillenia turbinata (Dilleniales).</title>
        <authorList>
            <person name="Chanderbali A."/>
        </authorList>
    </citation>
    <scope>NUCLEOTIDE SEQUENCE [LARGE SCALE GENOMIC DNA]</scope>
    <source>
        <strain evidence="5">LSX21</strain>
        <tissue evidence="5">Leaf</tissue>
    </source>
</reference>
<evidence type="ECO:0000313" key="6">
    <source>
        <dbReference type="Proteomes" id="UP001370490"/>
    </source>
</evidence>
<dbReference type="AlphaFoldDB" id="A0AAN8Z9H0"/>
<evidence type="ECO:0000256" key="1">
    <source>
        <dbReference type="ARBA" id="ARBA00004123"/>
    </source>
</evidence>
<keyword evidence="4" id="KW-0805">Transcription regulation</keyword>
<comment type="subunit">
    <text evidence="4">Component of the Mediator complex.</text>
</comment>
<protein>
    <recommendedName>
        <fullName evidence="4">Mediator of RNA polymerase II transcription subunit 20</fullName>
    </recommendedName>
    <alternativeName>
        <fullName evidence="4">Mediator complex subunit 20</fullName>
    </alternativeName>
</protein>
<organism evidence="5 6">
    <name type="scientific">Dillenia turbinata</name>
    <dbReference type="NCBI Taxonomy" id="194707"/>
    <lineage>
        <taxon>Eukaryota</taxon>
        <taxon>Viridiplantae</taxon>
        <taxon>Streptophyta</taxon>
        <taxon>Embryophyta</taxon>
        <taxon>Tracheophyta</taxon>
        <taxon>Spermatophyta</taxon>
        <taxon>Magnoliopsida</taxon>
        <taxon>eudicotyledons</taxon>
        <taxon>Gunneridae</taxon>
        <taxon>Pentapetalae</taxon>
        <taxon>Dilleniales</taxon>
        <taxon>Dilleniaceae</taxon>
        <taxon>Dillenia</taxon>
    </lineage>
</organism>
<accession>A0AAN8Z9H0</accession>
<comment type="function">
    <text evidence="4">Component of the Mediator complex, a coactivator involved in the regulated transcription of nearly all RNA polymerase II-dependent genes. Mediator functions as a bridge to convey information from gene-specific regulatory proteins to the basal RNA polymerase II transcription machinery. Mediator is recruited to promoters by direct interactions with regulatory proteins and serves as a scaffold for the assembly of a functional preinitiation complex with RNA polymerase II and the general transcription factors.</text>
</comment>
<dbReference type="Proteomes" id="UP001370490">
    <property type="component" value="Unassembled WGS sequence"/>
</dbReference>
<evidence type="ECO:0000256" key="3">
    <source>
        <dbReference type="ARBA" id="ARBA00023242"/>
    </source>
</evidence>
<dbReference type="PANTHER" id="PTHR12465:SF0">
    <property type="entry name" value="MEDIATOR OF RNA POLYMERASE II TRANSCRIPTION SUBUNIT 20"/>
    <property type="match status" value="1"/>
</dbReference>
<proteinExistence type="inferred from homology"/>
<keyword evidence="6" id="KW-1185">Reference proteome</keyword>
<evidence type="ECO:0000256" key="4">
    <source>
        <dbReference type="RuleBase" id="RU364152"/>
    </source>
</evidence>
<dbReference type="GO" id="GO:0003713">
    <property type="term" value="F:transcription coactivator activity"/>
    <property type="evidence" value="ECO:0007669"/>
    <property type="project" value="TreeGrafter"/>
</dbReference>
<dbReference type="EMBL" id="JBAMMX010000011">
    <property type="protein sequence ID" value="KAK6931724.1"/>
    <property type="molecule type" value="Genomic_DNA"/>
</dbReference>
<evidence type="ECO:0000256" key="2">
    <source>
        <dbReference type="ARBA" id="ARBA00010743"/>
    </source>
</evidence>
<dbReference type="InterPro" id="IPR013921">
    <property type="entry name" value="Mediator_Med20"/>
</dbReference>
<evidence type="ECO:0000313" key="5">
    <source>
        <dbReference type="EMBL" id="KAK6931724.1"/>
    </source>
</evidence>